<evidence type="ECO:0000256" key="6">
    <source>
        <dbReference type="ARBA" id="ARBA00022679"/>
    </source>
</evidence>
<dbReference type="GO" id="GO:0002926">
    <property type="term" value="P:tRNA wobble base 5-methoxycarbonylmethyl-2-thiouridinylation"/>
    <property type="evidence" value="ECO:0007669"/>
    <property type="project" value="TreeGrafter"/>
</dbReference>
<sequence length="535" mass="62401">MKEALEIFKEIKKNNKWDENSLQKILRKYPKEGKGLYRHDELVAAYKDLVKKELIEEDKGIEDRIRLKPTRTQSGVAIVTVLMKPYPCPGECIFCPNMSNMPKSYIASEPGAQRALTYDFNPYDQTKYRIKALRDTGHNTDKIELIVLGGTCSTYPENYQIWFIKRCFDAMNSFDREYQPKDISEDSITWDDLYKAQKFNETAKCRNVGLVLETRPDFITENEIIRMRKLGATKVQIGVQALDDEILELNRRGHTVNDTKEAFRLLRTAGFKIHAHIMPNLYGSNLKRDIDDYKKLWSKEFSPDELKIYPTSILPDTELHELYQKGDYKPYTEDELLEYFTKTLPHTPRYVRLTRIIRDIPSDEIVAGNKATNFRQIAEQRIEELGLKIEDIRSREIKGEEISWEDIEKEIITYKTTVSTEYFISYKTKKDDKICGFLRLSIPKKEISKNNFIDELRDSSIIREVHVYGSLVSIGEDSEGKPQHLGLGKEMMKRAEEISKNSSFKKISVISAIGTRKYYEKRGFERGELYMNKAL</sequence>
<dbReference type="SFLD" id="SFLDG01086">
    <property type="entry name" value="elongater_protein-like"/>
    <property type="match status" value="1"/>
</dbReference>
<dbReference type="GO" id="GO:0046872">
    <property type="term" value="F:metal ion binding"/>
    <property type="evidence" value="ECO:0007669"/>
    <property type="project" value="UniProtKB-KW"/>
</dbReference>
<feature type="domain" description="N-acetyltransferase" evidence="16">
    <location>
        <begin position="372"/>
        <end position="535"/>
    </location>
</feature>
<dbReference type="Gene3D" id="3.40.630.30">
    <property type="match status" value="1"/>
</dbReference>
<dbReference type="GO" id="GO:0106261">
    <property type="term" value="F:tRNA uridine(34) acetyltransferase activity"/>
    <property type="evidence" value="ECO:0007669"/>
    <property type="project" value="UniProtKB-EC"/>
</dbReference>
<keyword evidence="13 17" id="KW-0012">Acyltransferase</keyword>
<proteinExistence type="inferred from homology"/>
<evidence type="ECO:0000256" key="8">
    <source>
        <dbReference type="ARBA" id="ARBA00022694"/>
    </source>
</evidence>
<keyword evidence="6 17" id="KW-0808">Transferase</keyword>
<evidence type="ECO:0000256" key="15">
    <source>
        <dbReference type="ARBA" id="ARBA00047372"/>
    </source>
</evidence>
<accession>A0A101HJ61</accession>
<keyword evidence="10" id="KW-0694">RNA-binding</keyword>
<dbReference type="Pfam" id="PF04055">
    <property type="entry name" value="Radical_SAM"/>
    <property type="match status" value="1"/>
</dbReference>
<evidence type="ECO:0000256" key="2">
    <source>
        <dbReference type="ARBA" id="ARBA00005217"/>
    </source>
</evidence>
<dbReference type="NCBIfam" id="TIGR01211">
    <property type="entry name" value="ELP3"/>
    <property type="match status" value="1"/>
</dbReference>
<dbReference type="Pfam" id="PF16199">
    <property type="entry name" value="Radical_SAM_C"/>
    <property type="match status" value="1"/>
</dbReference>
<keyword evidence="12" id="KW-0411">Iron-sulfur</keyword>
<keyword evidence="11" id="KW-0408">Iron</keyword>
<dbReference type="PANTHER" id="PTHR11135">
    <property type="entry name" value="HISTONE ACETYLTRANSFERASE-RELATED"/>
    <property type="match status" value="1"/>
</dbReference>
<comment type="pathway">
    <text evidence="2">tRNA modification.</text>
</comment>
<evidence type="ECO:0000256" key="1">
    <source>
        <dbReference type="ARBA" id="ARBA00001966"/>
    </source>
</evidence>
<dbReference type="InterPro" id="IPR034687">
    <property type="entry name" value="ELP3-like"/>
</dbReference>
<evidence type="ECO:0000256" key="4">
    <source>
        <dbReference type="ARBA" id="ARBA00022485"/>
    </source>
</evidence>
<dbReference type="InterPro" id="IPR006638">
    <property type="entry name" value="Elp3/MiaA/NifB-like_rSAM"/>
</dbReference>
<dbReference type="Gene3D" id="3.30.750.200">
    <property type="match status" value="1"/>
</dbReference>
<evidence type="ECO:0000313" key="18">
    <source>
        <dbReference type="Proteomes" id="UP000053904"/>
    </source>
</evidence>
<dbReference type="InterPro" id="IPR000182">
    <property type="entry name" value="GNAT_dom"/>
</dbReference>
<comment type="caution">
    <text evidence="17">The sequence shown here is derived from an EMBL/GenBank/DDBJ whole genome shotgun (WGS) entry which is preliminary data.</text>
</comment>
<dbReference type="Proteomes" id="UP000053904">
    <property type="component" value="Unassembled WGS sequence"/>
</dbReference>
<gene>
    <name evidence="17" type="ORF">XD93_0051</name>
</gene>
<evidence type="ECO:0000256" key="7">
    <source>
        <dbReference type="ARBA" id="ARBA00022691"/>
    </source>
</evidence>
<name>A0A101HJ61_9BACT</name>
<dbReference type="GO" id="GO:0033588">
    <property type="term" value="C:elongator holoenzyme complex"/>
    <property type="evidence" value="ECO:0007669"/>
    <property type="project" value="TreeGrafter"/>
</dbReference>
<evidence type="ECO:0000256" key="13">
    <source>
        <dbReference type="ARBA" id="ARBA00023315"/>
    </source>
</evidence>
<keyword evidence="4" id="KW-0004">4Fe-4S</keyword>
<dbReference type="InterPro" id="IPR058240">
    <property type="entry name" value="rSAM_sf"/>
</dbReference>
<keyword evidence="7" id="KW-0949">S-adenosyl-L-methionine</keyword>
<dbReference type="GO" id="GO:0005737">
    <property type="term" value="C:cytoplasm"/>
    <property type="evidence" value="ECO:0007669"/>
    <property type="project" value="TreeGrafter"/>
</dbReference>
<dbReference type="InterPro" id="IPR016181">
    <property type="entry name" value="Acyl_CoA_acyltransferase"/>
</dbReference>
<evidence type="ECO:0000256" key="11">
    <source>
        <dbReference type="ARBA" id="ARBA00023004"/>
    </source>
</evidence>
<keyword evidence="5" id="KW-0820">tRNA-binding</keyword>
<evidence type="ECO:0000256" key="9">
    <source>
        <dbReference type="ARBA" id="ARBA00022723"/>
    </source>
</evidence>
<comment type="similarity">
    <text evidence="3">Belongs to the ELP3 family.</text>
</comment>
<protein>
    <recommendedName>
        <fullName evidence="14">tRNA carboxymethyluridine synthase</fullName>
        <ecNumber evidence="14">2.3.1.311</ecNumber>
    </recommendedName>
</protein>
<dbReference type="InterPro" id="IPR007197">
    <property type="entry name" value="rSAM"/>
</dbReference>
<comment type="cofactor">
    <cofactor evidence="1">
        <name>[4Fe-4S] cluster</name>
        <dbReference type="ChEBI" id="CHEBI:49883"/>
    </cofactor>
</comment>
<dbReference type="SFLD" id="SFLDF00344">
    <property type="entry name" value="ELP3-like"/>
    <property type="match status" value="1"/>
</dbReference>
<evidence type="ECO:0000256" key="12">
    <source>
        <dbReference type="ARBA" id="ARBA00023014"/>
    </source>
</evidence>
<dbReference type="EMBL" id="LGGO01000003">
    <property type="protein sequence ID" value="KUK77823.1"/>
    <property type="molecule type" value="Genomic_DNA"/>
</dbReference>
<dbReference type="SMART" id="SM00729">
    <property type="entry name" value="Elp3"/>
    <property type="match status" value="1"/>
</dbReference>
<reference evidence="18" key="1">
    <citation type="journal article" date="2015" name="MBio">
        <title>Genome-Resolved Metagenomic Analysis Reveals Roles for Candidate Phyla and Other Microbial Community Members in Biogeochemical Transformations in Oil Reservoirs.</title>
        <authorList>
            <person name="Hu P."/>
            <person name="Tom L."/>
            <person name="Singh A."/>
            <person name="Thomas B.C."/>
            <person name="Baker B.J."/>
            <person name="Piceno Y.M."/>
            <person name="Andersen G.L."/>
            <person name="Banfield J.F."/>
        </authorList>
    </citation>
    <scope>NUCLEOTIDE SEQUENCE [LARGE SCALE GENOMIC DNA]</scope>
</reference>
<dbReference type="SUPFAM" id="SSF102114">
    <property type="entry name" value="Radical SAM enzymes"/>
    <property type="match status" value="1"/>
</dbReference>
<dbReference type="EC" id="2.3.1.311" evidence="14"/>
<dbReference type="SUPFAM" id="SSF55729">
    <property type="entry name" value="Acyl-CoA N-acyltransferases (Nat)"/>
    <property type="match status" value="1"/>
</dbReference>
<dbReference type="PANTHER" id="PTHR11135:SF2">
    <property type="entry name" value="ELONGATOR COMPLEX PROTEIN 3"/>
    <property type="match status" value="1"/>
</dbReference>
<dbReference type="SFLD" id="SFLDS00029">
    <property type="entry name" value="Radical_SAM"/>
    <property type="match status" value="1"/>
</dbReference>
<evidence type="ECO:0000256" key="5">
    <source>
        <dbReference type="ARBA" id="ARBA00022555"/>
    </source>
</evidence>
<evidence type="ECO:0000259" key="16">
    <source>
        <dbReference type="PROSITE" id="PS51186"/>
    </source>
</evidence>
<dbReference type="InterPro" id="IPR032432">
    <property type="entry name" value="Radical_SAM_C"/>
</dbReference>
<evidence type="ECO:0000256" key="3">
    <source>
        <dbReference type="ARBA" id="ARBA00005494"/>
    </source>
</evidence>
<comment type="catalytic activity">
    <reaction evidence="15">
        <text>uridine(34) in tRNA + acetyl-CoA + S-adenosyl-L-methionine + H2O = 5-(carboxymethyl)uridine(34) in tRNA + 5'-deoxyadenosine + L-methionine + CoA + 2 H(+)</text>
        <dbReference type="Rhea" id="RHEA:61020"/>
        <dbReference type="Rhea" id="RHEA-COMP:10407"/>
        <dbReference type="Rhea" id="RHEA-COMP:11727"/>
        <dbReference type="ChEBI" id="CHEBI:15377"/>
        <dbReference type="ChEBI" id="CHEBI:15378"/>
        <dbReference type="ChEBI" id="CHEBI:17319"/>
        <dbReference type="ChEBI" id="CHEBI:57287"/>
        <dbReference type="ChEBI" id="CHEBI:57288"/>
        <dbReference type="ChEBI" id="CHEBI:57844"/>
        <dbReference type="ChEBI" id="CHEBI:59789"/>
        <dbReference type="ChEBI" id="CHEBI:65315"/>
        <dbReference type="ChEBI" id="CHEBI:74882"/>
        <dbReference type="EC" id="2.3.1.311"/>
    </reaction>
    <physiologicalReaction direction="left-to-right" evidence="15">
        <dbReference type="Rhea" id="RHEA:61021"/>
    </physiologicalReaction>
</comment>
<organism evidence="17 18">
    <name type="scientific">candidate division WS6 bacterium 34_10</name>
    <dbReference type="NCBI Taxonomy" id="1641389"/>
    <lineage>
        <taxon>Bacteria</taxon>
        <taxon>Candidatus Dojkabacteria</taxon>
    </lineage>
</organism>
<keyword evidence="8" id="KW-0819">tRNA processing</keyword>
<dbReference type="PROSITE" id="PS51186">
    <property type="entry name" value="GNAT"/>
    <property type="match status" value="1"/>
</dbReference>
<dbReference type="GO" id="GO:0000049">
    <property type="term" value="F:tRNA binding"/>
    <property type="evidence" value="ECO:0007669"/>
    <property type="project" value="UniProtKB-KW"/>
</dbReference>
<dbReference type="AlphaFoldDB" id="A0A101HJ61"/>
<dbReference type="GO" id="GO:0051539">
    <property type="term" value="F:4 iron, 4 sulfur cluster binding"/>
    <property type="evidence" value="ECO:0007669"/>
    <property type="project" value="UniProtKB-KW"/>
</dbReference>
<keyword evidence="9" id="KW-0479">Metal-binding</keyword>
<evidence type="ECO:0000256" key="14">
    <source>
        <dbReference type="ARBA" id="ARBA00044771"/>
    </source>
</evidence>
<evidence type="ECO:0000256" key="10">
    <source>
        <dbReference type="ARBA" id="ARBA00022884"/>
    </source>
</evidence>
<evidence type="ECO:0000313" key="17">
    <source>
        <dbReference type="EMBL" id="KUK77823.1"/>
    </source>
</evidence>
<dbReference type="CDD" id="cd01335">
    <property type="entry name" value="Radical_SAM"/>
    <property type="match status" value="1"/>
</dbReference>
<dbReference type="InterPro" id="IPR039661">
    <property type="entry name" value="ELP3"/>
</dbReference>